<dbReference type="OrthoDB" id="215254at2"/>
<dbReference type="Proteomes" id="UP000319700">
    <property type="component" value="Unassembled WGS sequence"/>
</dbReference>
<comment type="caution">
    <text evidence="1">The sequence shown here is derived from an EMBL/GenBank/DDBJ whole genome shotgun (WGS) entry which is preliminary data.</text>
</comment>
<dbReference type="RefSeq" id="WP_140511089.1">
    <property type="nucleotide sequence ID" value="NZ_RCZH01000018.1"/>
</dbReference>
<protein>
    <recommendedName>
        <fullName evidence="3">Rho termination factor N-terminal domain-containing protein</fullName>
    </recommendedName>
</protein>
<evidence type="ECO:0000313" key="1">
    <source>
        <dbReference type="EMBL" id="TPG34755.1"/>
    </source>
</evidence>
<accession>A0A502EAL2</accession>
<sequence length="62" mass="7466">MLNQINTHYYNSFTDKGERIRPYEEWTKEELYQEAIKLDIPGRSYMNKRSLVRSLKAKAIVQ</sequence>
<keyword evidence="2" id="KW-1185">Reference proteome</keyword>
<reference evidence="1 2" key="1">
    <citation type="journal article" date="2019" name="Environ. Microbiol.">
        <title>Species interactions and distinct microbial communities in high Arctic permafrost affected cryosols are associated with the CH4 and CO2 gas fluxes.</title>
        <authorList>
            <person name="Altshuler I."/>
            <person name="Hamel J."/>
            <person name="Turney S."/>
            <person name="Magnuson E."/>
            <person name="Levesque R."/>
            <person name="Greer C."/>
            <person name="Whyte L.G."/>
        </authorList>
    </citation>
    <scope>NUCLEOTIDE SEQUENCE [LARGE SCALE GENOMIC DNA]</scope>
    <source>
        <strain evidence="1 2">42</strain>
    </source>
</reference>
<organism evidence="1 2">
    <name type="scientific">Flavobacterium pectinovorum</name>
    <dbReference type="NCBI Taxonomy" id="29533"/>
    <lineage>
        <taxon>Bacteria</taxon>
        <taxon>Pseudomonadati</taxon>
        <taxon>Bacteroidota</taxon>
        <taxon>Flavobacteriia</taxon>
        <taxon>Flavobacteriales</taxon>
        <taxon>Flavobacteriaceae</taxon>
        <taxon>Flavobacterium</taxon>
    </lineage>
</organism>
<dbReference type="EMBL" id="RCZH01000018">
    <property type="protein sequence ID" value="TPG34755.1"/>
    <property type="molecule type" value="Genomic_DNA"/>
</dbReference>
<evidence type="ECO:0000313" key="2">
    <source>
        <dbReference type="Proteomes" id="UP000319700"/>
    </source>
</evidence>
<proteinExistence type="predicted"/>
<gene>
    <name evidence="1" type="ORF">EAH81_21960</name>
</gene>
<dbReference type="AlphaFoldDB" id="A0A502EAL2"/>
<name>A0A502EAL2_9FLAO</name>
<evidence type="ECO:0008006" key="3">
    <source>
        <dbReference type="Google" id="ProtNLM"/>
    </source>
</evidence>